<reference evidence="3" key="1">
    <citation type="submission" date="2024-06" db="EMBL/GenBank/DDBJ databases">
        <title>Multi-omics analyses provide insights into the biosynthesis of the anticancer antibiotic pleurotin in Hohenbuehelia grisea.</title>
        <authorList>
            <person name="Weaver J.A."/>
            <person name="Alberti F."/>
        </authorList>
    </citation>
    <scope>NUCLEOTIDE SEQUENCE [LARGE SCALE GENOMIC DNA]</scope>
    <source>
        <strain evidence="3">T-177</strain>
    </source>
</reference>
<name>A0ABR3IZD0_9AGAR</name>
<protein>
    <submittedName>
        <fullName evidence="2">Uncharacterized protein</fullName>
    </submittedName>
</protein>
<feature type="region of interest" description="Disordered" evidence="1">
    <location>
        <begin position="190"/>
        <end position="211"/>
    </location>
</feature>
<evidence type="ECO:0000256" key="1">
    <source>
        <dbReference type="SAM" id="MobiDB-lite"/>
    </source>
</evidence>
<dbReference type="PANTHER" id="PTHR38797">
    <property type="entry name" value="NUCLEAR PORE COMPLEX PROTEIN NUP85-RELATED"/>
    <property type="match status" value="1"/>
</dbReference>
<evidence type="ECO:0000313" key="2">
    <source>
        <dbReference type="EMBL" id="KAL0948654.1"/>
    </source>
</evidence>
<dbReference type="InterPro" id="IPR053204">
    <property type="entry name" value="Oxopyrrolidines_Biosynth-assoc"/>
</dbReference>
<sequence>MSSSRAQVERIIASVANGSLSPSDATDEVSATFGAHQFPSDGTDTPHVEEFLWTFWNQILDTAEQQPETQERLIAFIKALAVPDRPQSVFRIWGQEMRWQDLALIGAVSRERYNGVEDPSDPESVEKWVALNAFLARLTAEKGLFMLYAIWTFRDAFEGPPSESTQLQSVNVRAAAAWIRFAGQRIHDSDEEFESGPTLGDPAAGGQKWTGKSGFDPARWALWEEEFSQWAEDSSIDSTARSDAAEAVQIMKQIGEK</sequence>
<proteinExistence type="predicted"/>
<accession>A0ABR3IZD0</accession>
<keyword evidence="3" id="KW-1185">Reference proteome</keyword>
<comment type="caution">
    <text evidence="2">The sequence shown here is derived from an EMBL/GenBank/DDBJ whole genome shotgun (WGS) entry which is preliminary data.</text>
</comment>
<evidence type="ECO:0000313" key="3">
    <source>
        <dbReference type="Proteomes" id="UP001556367"/>
    </source>
</evidence>
<dbReference type="EMBL" id="JASNQZ010000013">
    <property type="protein sequence ID" value="KAL0948654.1"/>
    <property type="molecule type" value="Genomic_DNA"/>
</dbReference>
<dbReference type="PANTHER" id="PTHR38797:SF4">
    <property type="entry name" value="NUCLEAR PORE COMPLEX PROTEIN NUP85"/>
    <property type="match status" value="1"/>
</dbReference>
<dbReference type="InterPro" id="IPR022085">
    <property type="entry name" value="OpdG"/>
</dbReference>
<gene>
    <name evidence="2" type="ORF">HGRIS_010458</name>
</gene>
<dbReference type="Pfam" id="PF12311">
    <property type="entry name" value="DUF3632"/>
    <property type="match status" value="1"/>
</dbReference>
<organism evidence="2 3">
    <name type="scientific">Hohenbuehelia grisea</name>
    <dbReference type="NCBI Taxonomy" id="104357"/>
    <lineage>
        <taxon>Eukaryota</taxon>
        <taxon>Fungi</taxon>
        <taxon>Dikarya</taxon>
        <taxon>Basidiomycota</taxon>
        <taxon>Agaricomycotina</taxon>
        <taxon>Agaricomycetes</taxon>
        <taxon>Agaricomycetidae</taxon>
        <taxon>Agaricales</taxon>
        <taxon>Pleurotineae</taxon>
        <taxon>Pleurotaceae</taxon>
        <taxon>Hohenbuehelia</taxon>
    </lineage>
</organism>
<dbReference type="Proteomes" id="UP001556367">
    <property type="component" value="Unassembled WGS sequence"/>
</dbReference>